<name>A0A3E1NYJ8_9BACT</name>
<evidence type="ECO:0000256" key="1">
    <source>
        <dbReference type="ARBA" id="ARBA00005964"/>
    </source>
</evidence>
<sequence>MFMLRSIFPALALLFQCSISTAQTVKTTRGYIKGTEEQGILVFKGIPYASAARFKAPTPRPAWKDTLSCTAFGPVAPQFDGKVVGDEDCLRLNLYTPGLKGKKPVVVWVHGGGMTGGTGMWMNGHAFADHDSIITITINYRLGALGFLYLDDVPGYETAPNNAVLDLIASLQWIRENIAAFGGNPDKITVMGESAGAKLSSVLLVAPGAKGKYQQLVLESGGVNCIRDTTTARAIRQRLMDTLGISDPKQFLTLTVQDIIAAQAKVLKGASGTNYFGPMADNKIIYSDAYNWLQKHPLKNVRVLLGSNKAEALLFMNIDKRLYHPDATVLRDWFGRNGDLVHPPMDTAGIIQTLSRIMYQLHTYRLANVLGAQKANVWLYSFEQPAHGKPATHGQELGYIWGSNQPLENPALQSKIHADWVNFIKGKNPWTKYDSRKLGMIYGEPTYEGQIPGYEDPNYPAMGFLLD</sequence>
<evidence type="ECO:0000259" key="4">
    <source>
        <dbReference type="Pfam" id="PF00135"/>
    </source>
</evidence>
<dbReference type="EC" id="3.1.1.-" evidence="3"/>
<dbReference type="SUPFAM" id="SSF53474">
    <property type="entry name" value="alpha/beta-Hydrolases"/>
    <property type="match status" value="1"/>
</dbReference>
<gene>
    <name evidence="5" type="ORF">DXN04_21585</name>
</gene>
<dbReference type="PANTHER" id="PTHR11559">
    <property type="entry name" value="CARBOXYLESTERASE"/>
    <property type="match status" value="1"/>
</dbReference>
<evidence type="ECO:0000256" key="3">
    <source>
        <dbReference type="RuleBase" id="RU361235"/>
    </source>
</evidence>
<evidence type="ECO:0000256" key="2">
    <source>
        <dbReference type="ARBA" id="ARBA00022801"/>
    </source>
</evidence>
<dbReference type="InterPro" id="IPR002018">
    <property type="entry name" value="CarbesteraseB"/>
</dbReference>
<dbReference type="InterPro" id="IPR050309">
    <property type="entry name" value="Type-B_Carboxylest/Lipase"/>
</dbReference>
<dbReference type="InterPro" id="IPR029058">
    <property type="entry name" value="AB_hydrolase_fold"/>
</dbReference>
<dbReference type="Proteomes" id="UP000261174">
    <property type="component" value="Unassembled WGS sequence"/>
</dbReference>
<organism evidence="5 6">
    <name type="scientific">Chitinophaga silvisoli</name>
    <dbReference type="NCBI Taxonomy" id="2291814"/>
    <lineage>
        <taxon>Bacteria</taxon>
        <taxon>Pseudomonadati</taxon>
        <taxon>Bacteroidota</taxon>
        <taxon>Chitinophagia</taxon>
        <taxon>Chitinophagales</taxon>
        <taxon>Chitinophagaceae</taxon>
        <taxon>Chitinophaga</taxon>
    </lineage>
</organism>
<dbReference type="GO" id="GO:0016787">
    <property type="term" value="F:hydrolase activity"/>
    <property type="evidence" value="ECO:0007669"/>
    <property type="project" value="UniProtKB-KW"/>
</dbReference>
<evidence type="ECO:0000313" key="5">
    <source>
        <dbReference type="EMBL" id="RFM33027.1"/>
    </source>
</evidence>
<keyword evidence="3" id="KW-0732">Signal</keyword>
<dbReference type="PROSITE" id="PS00122">
    <property type="entry name" value="CARBOXYLESTERASE_B_1"/>
    <property type="match status" value="1"/>
</dbReference>
<reference evidence="5 6" key="1">
    <citation type="submission" date="2018-08" db="EMBL/GenBank/DDBJ databases">
        <title>Chitinophaga sp. K20C18050901, a novel bacterium isolated from forest soil.</title>
        <authorList>
            <person name="Wang C."/>
        </authorList>
    </citation>
    <scope>NUCLEOTIDE SEQUENCE [LARGE SCALE GENOMIC DNA]</scope>
    <source>
        <strain evidence="5 6">K20C18050901</strain>
    </source>
</reference>
<dbReference type="EMBL" id="QTJV01000008">
    <property type="protein sequence ID" value="RFM33027.1"/>
    <property type="molecule type" value="Genomic_DNA"/>
</dbReference>
<dbReference type="InterPro" id="IPR019826">
    <property type="entry name" value="Carboxylesterase_B_AS"/>
</dbReference>
<dbReference type="Gene3D" id="3.40.50.1820">
    <property type="entry name" value="alpha/beta hydrolase"/>
    <property type="match status" value="1"/>
</dbReference>
<accession>A0A3E1NYJ8</accession>
<protein>
    <recommendedName>
        <fullName evidence="3">Carboxylic ester hydrolase</fullName>
        <ecNumber evidence="3">3.1.1.-</ecNumber>
    </recommendedName>
</protein>
<comment type="similarity">
    <text evidence="1 3">Belongs to the type-B carboxylesterase/lipase family.</text>
</comment>
<comment type="caution">
    <text evidence="5">The sequence shown here is derived from an EMBL/GenBank/DDBJ whole genome shotgun (WGS) entry which is preliminary data.</text>
</comment>
<feature type="signal peptide" evidence="3">
    <location>
        <begin position="1"/>
        <end position="22"/>
    </location>
</feature>
<keyword evidence="2 3" id="KW-0378">Hydrolase</keyword>
<feature type="chain" id="PRO_5017495547" description="Carboxylic ester hydrolase" evidence="3">
    <location>
        <begin position="23"/>
        <end position="467"/>
    </location>
</feature>
<keyword evidence="6" id="KW-1185">Reference proteome</keyword>
<feature type="domain" description="Carboxylesterase type B" evidence="4">
    <location>
        <begin position="23"/>
        <end position="318"/>
    </location>
</feature>
<dbReference type="AlphaFoldDB" id="A0A3E1NYJ8"/>
<dbReference type="Pfam" id="PF00135">
    <property type="entry name" value="COesterase"/>
    <property type="match status" value="1"/>
</dbReference>
<proteinExistence type="inferred from homology"/>
<evidence type="ECO:0000313" key="6">
    <source>
        <dbReference type="Proteomes" id="UP000261174"/>
    </source>
</evidence>